<dbReference type="PIRSF" id="PIRSF037618">
    <property type="entry name" value="RNA_Mtase_bacteria_prd"/>
    <property type="match status" value="1"/>
</dbReference>
<dbReference type="PANTHER" id="PTHR47313">
    <property type="entry name" value="RIBOSOMAL RNA LARGE SUBUNIT METHYLTRANSFERASE K/L"/>
    <property type="match status" value="1"/>
</dbReference>
<dbReference type="EC" id="2.1.1.264" evidence="6"/>
<dbReference type="Gene3D" id="3.40.50.150">
    <property type="entry name" value="Vaccinia Virus protein VP39"/>
    <property type="match status" value="2"/>
</dbReference>
<dbReference type="Pfam" id="PF02926">
    <property type="entry name" value="THUMP"/>
    <property type="match status" value="1"/>
</dbReference>
<name>A0A1E2VEH1_9GAMM</name>
<dbReference type="EMBL" id="MDTQ01000001">
    <property type="protein sequence ID" value="ODC05363.1"/>
    <property type="molecule type" value="Genomic_DNA"/>
</dbReference>
<dbReference type="Proteomes" id="UP000094291">
    <property type="component" value="Unassembled WGS sequence"/>
</dbReference>
<dbReference type="InterPro" id="IPR029063">
    <property type="entry name" value="SAM-dependent_MTases_sf"/>
</dbReference>
<dbReference type="STRING" id="197479.BFW38_10595"/>
<keyword evidence="3 6" id="KW-0489">Methyltransferase</keyword>
<comment type="catalytic activity">
    <reaction evidence="6">
        <text>guanosine(2445) in 23S rRNA + S-adenosyl-L-methionine = N(2)-methylguanosine(2445) in 23S rRNA + S-adenosyl-L-homocysteine + H(+)</text>
        <dbReference type="Rhea" id="RHEA:42740"/>
        <dbReference type="Rhea" id="RHEA-COMP:10215"/>
        <dbReference type="Rhea" id="RHEA-COMP:10216"/>
        <dbReference type="ChEBI" id="CHEBI:15378"/>
        <dbReference type="ChEBI" id="CHEBI:57856"/>
        <dbReference type="ChEBI" id="CHEBI:59789"/>
        <dbReference type="ChEBI" id="CHEBI:74269"/>
        <dbReference type="ChEBI" id="CHEBI:74481"/>
        <dbReference type="EC" id="2.1.1.173"/>
    </reaction>
</comment>
<accession>A0A1E2VEH1</accession>
<dbReference type="InterPro" id="IPR000241">
    <property type="entry name" value="RlmKL-like_Mtase"/>
</dbReference>
<organism evidence="9 10">
    <name type="scientific">Terasakiispira papahanaumokuakeensis</name>
    <dbReference type="NCBI Taxonomy" id="197479"/>
    <lineage>
        <taxon>Bacteria</taxon>
        <taxon>Pseudomonadati</taxon>
        <taxon>Pseudomonadota</taxon>
        <taxon>Gammaproteobacteria</taxon>
        <taxon>Oceanospirillales</taxon>
        <taxon>Terasakiispira</taxon>
    </lineage>
</organism>
<dbReference type="Gene3D" id="3.30.2130.30">
    <property type="match status" value="1"/>
</dbReference>
<dbReference type="SMART" id="SM00981">
    <property type="entry name" value="THUMP"/>
    <property type="match status" value="1"/>
</dbReference>
<evidence type="ECO:0000256" key="1">
    <source>
        <dbReference type="ARBA" id="ARBA00022490"/>
    </source>
</evidence>
<evidence type="ECO:0000313" key="10">
    <source>
        <dbReference type="Proteomes" id="UP000094291"/>
    </source>
</evidence>
<dbReference type="SUPFAM" id="SSF53335">
    <property type="entry name" value="S-adenosyl-L-methionine-dependent methyltransferases"/>
    <property type="match status" value="2"/>
</dbReference>
<dbReference type="GO" id="GO:0003723">
    <property type="term" value="F:RNA binding"/>
    <property type="evidence" value="ECO:0007669"/>
    <property type="project" value="UniProtKB-UniRule"/>
</dbReference>
<gene>
    <name evidence="6" type="primary">rlmL</name>
    <name evidence="9" type="ORF">BFW38_10595</name>
</gene>
<dbReference type="InterPro" id="IPR019614">
    <property type="entry name" value="SAM-dep_methyl-trfase"/>
</dbReference>
<evidence type="ECO:0000256" key="6">
    <source>
        <dbReference type="HAMAP-Rule" id="MF_01858"/>
    </source>
</evidence>
<evidence type="ECO:0000256" key="7">
    <source>
        <dbReference type="PROSITE-ProRule" id="PRU00529"/>
    </source>
</evidence>
<dbReference type="AlphaFoldDB" id="A0A1E2VEH1"/>
<dbReference type="Pfam" id="PF01170">
    <property type="entry name" value="UPF0020"/>
    <property type="match status" value="1"/>
</dbReference>
<evidence type="ECO:0000259" key="8">
    <source>
        <dbReference type="PROSITE" id="PS51165"/>
    </source>
</evidence>
<dbReference type="GO" id="GO:0005737">
    <property type="term" value="C:cytoplasm"/>
    <property type="evidence" value="ECO:0007669"/>
    <property type="project" value="UniProtKB-SubCell"/>
</dbReference>
<keyword evidence="10" id="KW-1185">Reference proteome</keyword>
<dbReference type="Gene3D" id="3.30.750.80">
    <property type="entry name" value="RNA methyltransferase domain (HRMD) like"/>
    <property type="match status" value="1"/>
</dbReference>
<evidence type="ECO:0000256" key="3">
    <source>
        <dbReference type="ARBA" id="ARBA00022603"/>
    </source>
</evidence>
<dbReference type="PROSITE" id="PS51165">
    <property type="entry name" value="THUMP"/>
    <property type="match status" value="1"/>
</dbReference>
<evidence type="ECO:0000256" key="5">
    <source>
        <dbReference type="ARBA" id="ARBA00022691"/>
    </source>
</evidence>
<dbReference type="CDD" id="cd02440">
    <property type="entry name" value="AdoMet_MTases"/>
    <property type="match status" value="1"/>
</dbReference>
<comment type="function">
    <text evidence="6">Specifically methylates the guanine in position 2445 (m2G2445) and the guanine in position 2069 (m7G2069) of 23S rRNA.</text>
</comment>
<dbReference type="HAMAP" id="MF_01858">
    <property type="entry name" value="23SrRNA_methyltr_KL"/>
    <property type="match status" value="1"/>
</dbReference>
<dbReference type="InterPro" id="IPR002052">
    <property type="entry name" value="DNA_methylase_N6_adenine_CS"/>
</dbReference>
<keyword evidence="7" id="KW-0694">RNA-binding</keyword>
<dbReference type="PROSITE" id="PS00092">
    <property type="entry name" value="N6_MTASE"/>
    <property type="match status" value="1"/>
</dbReference>
<dbReference type="InterPro" id="IPR004114">
    <property type="entry name" value="THUMP_dom"/>
</dbReference>
<comment type="similarity">
    <text evidence="6">Belongs to the methyltransferase superfamily. RlmKL family.</text>
</comment>
<reference evidence="9 10" key="1">
    <citation type="submission" date="2016-08" db="EMBL/GenBank/DDBJ databases">
        <authorList>
            <person name="Seilhamer J.J."/>
        </authorList>
    </citation>
    <scope>NUCLEOTIDE SEQUENCE [LARGE SCALE GENOMIC DNA]</scope>
    <source>
        <strain evidence="9 10">PH27A</strain>
    </source>
</reference>
<comment type="subcellular location">
    <subcellularLocation>
        <location evidence="6">Cytoplasm</location>
    </subcellularLocation>
</comment>
<sequence>MLTLTVTCPKGLEALLADELTQFGWQAVRQSVGSVRGQGRLDDAYRAVLWSCLANRVLLTLARAPVSDADSLRALVQQVDWREHLSSEGSLAVDVSGTTPQLRHTRNTALQVKDGIVDQFRDHGLARPSVDLQQPDIRLHLRLHRHEGVLSLDLGGQSLHQRGYRLEGARAPLKENLAAALLIRAGWPERAAAGEPLLDPLCGSGTLLAEAGLMAADMAPGLLRESHGLERWLGHVPQLWQALCDEAEQRAKAGLAKGLPALIGRDLSDEALSAARGNLARAGLDTFVTLEHGDARHLPIAPAETGLVITNPPYGERLSEIPPLVTLYAQLGQQLREHYGQWRLALFTSNPDLAHRIPASPARQYALFNGPIACKLFLFDLAQQRERHVVTDEAGVESSASAEHASEKTATSILSEGAQMLANRLRKNRKKLAKWIKRESIECYRLYDADMPEYAMAIDIYGHQVHVQEYAPPRSIDPDKAQQRLMEALQAIPEVLDVAPEDIHLKQRRRQSGTAQYTKFDQKGRFFAVREGQAQLMVNLTDYLDTGLFLDHRPTRLRIYELAQGKRFLNLFCYTGAATIQAALGGARATTSVDLSKTYLGWLERNLKANQLDFRQHQRLQADCLQWIQRHQGRYDLIFMDPPTFSNSKKMEGVLDVQRDHVALIDGAMKLLSSDGLLIFSNNQRRFQLDADLMARYEVKNVTSQSIPPDFARNQKIHQCFEFRHRIMS</sequence>
<evidence type="ECO:0000256" key="2">
    <source>
        <dbReference type="ARBA" id="ARBA00022552"/>
    </source>
</evidence>
<dbReference type="PANTHER" id="PTHR47313:SF1">
    <property type="entry name" value="RIBOSOMAL RNA LARGE SUBUNIT METHYLTRANSFERASE K_L"/>
    <property type="match status" value="1"/>
</dbReference>
<dbReference type="GO" id="GO:0052915">
    <property type="term" value="F:23S rRNA (guanine(2445)-N(2))-methyltransferase activity"/>
    <property type="evidence" value="ECO:0007669"/>
    <property type="project" value="UniProtKB-UniRule"/>
</dbReference>
<comment type="catalytic activity">
    <reaction evidence="6">
        <text>guanosine(2069) in 23S rRNA + S-adenosyl-L-methionine = N(2)-methylguanosine(2069) in 23S rRNA + S-adenosyl-L-homocysteine + H(+)</text>
        <dbReference type="Rhea" id="RHEA:43772"/>
        <dbReference type="Rhea" id="RHEA-COMP:10688"/>
        <dbReference type="Rhea" id="RHEA-COMP:10689"/>
        <dbReference type="ChEBI" id="CHEBI:15378"/>
        <dbReference type="ChEBI" id="CHEBI:57856"/>
        <dbReference type="ChEBI" id="CHEBI:59789"/>
        <dbReference type="ChEBI" id="CHEBI:74269"/>
        <dbReference type="ChEBI" id="CHEBI:74481"/>
        <dbReference type="EC" id="2.1.1.264"/>
    </reaction>
</comment>
<dbReference type="Pfam" id="PF10672">
    <property type="entry name" value="Methyltrans_SAM"/>
    <property type="match status" value="1"/>
</dbReference>
<dbReference type="NCBIfam" id="NF008748">
    <property type="entry name" value="PRK11783.1"/>
    <property type="match status" value="1"/>
</dbReference>
<keyword evidence="5 6" id="KW-0949">S-adenosyl-L-methionine</keyword>
<keyword evidence="2 6" id="KW-0698">rRNA processing</keyword>
<dbReference type="InterPro" id="IPR054170">
    <property type="entry name" value="RlmL_1st"/>
</dbReference>
<proteinExistence type="inferred from homology"/>
<evidence type="ECO:0000313" key="9">
    <source>
        <dbReference type="EMBL" id="ODC05363.1"/>
    </source>
</evidence>
<dbReference type="CDD" id="cd11715">
    <property type="entry name" value="THUMP_AdoMetMT"/>
    <property type="match status" value="1"/>
</dbReference>
<dbReference type="GO" id="GO:0070043">
    <property type="term" value="F:rRNA (guanine-N7-)-methyltransferase activity"/>
    <property type="evidence" value="ECO:0007669"/>
    <property type="project" value="UniProtKB-UniRule"/>
</dbReference>
<dbReference type="Pfam" id="PF22020">
    <property type="entry name" value="RlmL_1st"/>
    <property type="match status" value="1"/>
</dbReference>
<feature type="domain" description="THUMP" evidence="8">
    <location>
        <begin position="43"/>
        <end position="154"/>
    </location>
</feature>
<keyword evidence="4 6" id="KW-0808">Transferase</keyword>
<dbReference type="InterPro" id="IPR017244">
    <property type="entry name" value="23SrRNA_methyltr_KL"/>
</dbReference>
<evidence type="ECO:0000256" key="4">
    <source>
        <dbReference type="ARBA" id="ARBA00022679"/>
    </source>
</evidence>
<protein>
    <recommendedName>
        <fullName evidence="6">Ribosomal RNA large subunit methyltransferase K/L</fullName>
    </recommendedName>
    <domain>
        <recommendedName>
            <fullName evidence="6">23S rRNA m2G2445 methyltransferase</fullName>
            <ecNumber evidence="6">2.1.1.173</ecNumber>
        </recommendedName>
        <alternativeName>
            <fullName evidence="6">rRNA (guanine-N(2)-)-methyltransferase RlmL</fullName>
        </alternativeName>
    </domain>
    <domain>
        <recommendedName>
            <fullName evidence="6">23S rRNA m7G2069 methyltransferase</fullName>
            <ecNumber evidence="6">2.1.1.264</ecNumber>
        </recommendedName>
        <alternativeName>
            <fullName evidence="6">rRNA (guanine-N(7)-)-methyltransferase RlmK</fullName>
        </alternativeName>
    </domain>
</protein>
<keyword evidence="1 6" id="KW-0963">Cytoplasm</keyword>
<dbReference type="EC" id="2.1.1.173" evidence="6"/>
<comment type="caution">
    <text evidence="9">The sequence shown here is derived from an EMBL/GenBank/DDBJ whole genome shotgun (WGS) entry which is preliminary data.</text>
</comment>